<evidence type="ECO:0000313" key="1">
    <source>
        <dbReference type="EMBL" id="OHV16274.1"/>
    </source>
</evidence>
<dbReference type="AlphaFoldDB" id="A0A1S1P8P2"/>
<protein>
    <submittedName>
        <fullName evidence="1">Uncharacterized protein</fullName>
    </submittedName>
</protein>
<organism evidence="1 2">
    <name type="scientific">Methylorubrum extorquens</name>
    <name type="common">Methylobacterium dichloromethanicum</name>
    <name type="synonym">Methylobacterium extorquens</name>
    <dbReference type="NCBI Taxonomy" id="408"/>
    <lineage>
        <taxon>Bacteria</taxon>
        <taxon>Pseudomonadati</taxon>
        <taxon>Pseudomonadota</taxon>
        <taxon>Alphaproteobacteria</taxon>
        <taxon>Hyphomicrobiales</taxon>
        <taxon>Methylobacteriaceae</taxon>
        <taxon>Methylorubrum</taxon>
    </lineage>
</organism>
<dbReference type="Proteomes" id="UP000180215">
    <property type="component" value="Unassembled WGS sequence"/>
</dbReference>
<dbReference type="EMBL" id="MNAO01000145">
    <property type="protein sequence ID" value="OHV16274.1"/>
    <property type="molecule type" value="Genomic_DNA"/>
</dbReference>
<reference evidence="1 2" key="1">
    <citation type="submission" date="2016-10" db="EMBL/GenBank/DDBJ databases">
        <title>Draft genome sequence of Methylobacterium extorquens CP3, a seed endophyte of Crotalaria pumila with plant growth-promoting and metal tolerance properties.</title>
        <authorList>
            <person name="Sanchez-Lopez A.S."/>
            <person name="Van Hamme J.D."/>
            <person name="Thijs S."/>
            <person name="Mcammond B.M."/>
            <person name="Stevens V."/>
            <person name="Gonzalez-Chavez M.D.C."/>
            <person name="Vangronsveld J."/>
        </authorList>
    </citation>
    <scope>NUCLEOTIDE SEQUENCE [LARGE SCALE GENOMIC DNA]</scope>
    <source>
        <strain evidence="1 2">CP3</strain>
    </source>
</reference>
<gene>
    <name evidence="1" type="ORF">BK022_13245</name>
</gene>
<accession>A0A1S1P8P2</accession>
<sequence length="95" mass="10651">MECSAFVIRLIELPLQGLLHGKRMSDPRGNVGSIPSASREVARALFEGNSESFLEPIIGKWALTREPTMYNRRQQLLASDLAKGSRKWRLPSLAE</sequence>
<proteinExistence type="predicted"/>
<name>A0A1S1P8P2_METEX</name>
<comment type="caution">
    <text evidence="1">The sequence shown here is derived from an EMBL/GenBank/DDBJ whole genome shotgun (WGS) entry which is preliminary data.</text>
</comment>
<evidence type="ECO:0000313" key="2">
    <source>
        <dbReference type="Proteomes" id="UP000180215"/>
    </source>
</evidence>